<dbReference type="Proteomes" id="UP000015101">
    <property type="component" value="Unassembled WGS sequence"/>
</dbReference>
<dbReference type="InterPro" id="IPR055377">
    <property type="entry name" value="GH3_M"/>
</dbReference>
<feature type="domain" description="GH3 C-terminal" evidence="4">
    <location>
        <begin position="542"/>
        <end position="660"/>
    </location>
</feature>
<keyword evidence="7" id="KW-1185">Reference proteome</keyword>
<reference evidence="6" key="3">
    <citation type="submission" date="2015-06" db="UniProtKB">
        <authorList>
            <consortium name="EnsemblMetazoa"/>
        </authorList>
    </citation>
    <scope>IDENTIFICATION</scope>
</reference>
<evidence type="ECO:0008006" key="8">
    <source>
        <dbReference type="Google" id="ProtNLM"/>
    </source>
</evidence>
<accession>T1FTN1</accession>
<feature type="domain" description="GH3 middle" evidence="3">
    <location>
        <begin position="451"/>
        <end position="525"/>
    </location>
</feature>
<dbReference type="OMA" id="EGFFAIQ"/>
<dbReference type="GO" id="GO:0016881">
    <property type="term" value="F:acid-amino acid ligase activity"/>
    <property type="evidence" value="ECO:0000318"/>
    <property type="project" value="GO_Central"/>
</dbReference>
<dbReference type="InterPro" id="IPR055378">
    <property type="entry name" value="GH3_C"/>
</dbReference>
<evidence type="ECO:0000256" key="1">
    <source>
        <dbReference type="SAM" id="Phobius"/>
    </source>
</evidence>
<evidence type="ECO:0000259" key="4">
    <source>
        <dbReference type="Pfam" id="PF23572"/>
    </source>
</evidence>
<feature type="chain" id="PRO_5010980942" description="GH3 domain-containing protein" evidence="2">
    <location>
        <begin position="21"/>
        <end position="682"/>
    </location>
</feature>
<keyword evidence="1" id="KW-0812">Transmembrane</keyword>
<dbReference type="HOGENOM" id="CLU_016249_3_2_1"/>
<sequence length="682" mass="78660">MTNLTRKCFLIFSLLMCCCCCSLSCLTTSWTVYGALIAVLFACMSGTCMDILLKAPARSHTLKTLLLQYFITRLLILRGSWVYRRFLRNSLLIDCGQEKFLLKFIVKKNMDTEFGRKHNFQEMRTKEDFARKVPLSTYDDYCSYIHELLHGHPNVVNQKIMTHDPVVYLATSSGTTGKNKNLPLTSFTKKTASLNISPHLVYMSSKLGGFHLGRVLVISYCAEKILCKSGLYKGPVSSHIGKYLPYLLVPREVYNIQNEALVLHLISVFALSEKEICQIEALFSTLVYSFFRHIDHYWPMICRIIESGKLEFDEEILNKNSNNLDLSIQAKTSTKRYKNIQQLATESVLNSNQVDVNLLKYLESRLTPNPARANELRKIFENGFENLARQIWPSIKFVRMINTGGFATYAASLKKVHMKDVKQLSLLHAASEGFFGLNAAENDDWQDRVCYTFQPEYGFFEFIREADVNINPQDQTTIFIEELKVGEKYEIVYTSQNGLYRYKTGDVVKITGFINHCPSYTFEYRTGQVLNLFWEKTPEYVLNKAVEVCMERMTDVQLVDFVATEDLHMPDFYRKKYLKKHYVLLLEVYDANKGDVVLDEDQLKMFDRELMNLFELYATLRKNGSIGEMKAIQVEKNSLAVLRRATLVNPQRKLPRVLRDAKQISDLLQCALNASYIINDTQ</sequence>
<dbReference type="EnsemblMetazoa" id="HelroT192162">
    <property type="protein sequence ID" value="HelroP192162"/>
    <property type="gene ID" value="HelroG192162"/>
</dbReference>
<dbReference type="GeneID" id="20212178"/>
<dbReference type="Pfam" id="PF23571">
    <property type="entry name" value="GH3_M"/>
    <property type="match status" value="1"/>
</dbReference>
<reference evidence="5 7" key="2">
    <citation type="journal article" date="2013" name="Nature">
        <title>Insights into bilaterian evolution from three spiralian genomes.</title>
        <authorList>
            <person name="Simakov O."/>
            <person name="Marletaz F."/>
            <person name="Cho S.J."/>
            <person name="Edsinger-Gonzales E."/>
            <person name="Havlak P."/>
            <person name="Hellsten U."/>
            <person name="Kuo D.H."/>
            <person name="Larsson T."/>
            <person name="Lv J."/>
            <person name="Arendt D."/>
            <person name="Savage R."/>
            <person name="Osoegawa K."/>
            <person name="de Jong P."/>
            <person name="Grimwood J."/>
            <person name="Chapman J.A."/>
            <person name="Shapiro H."/>
            <person name="Aerts A."/>
            <person name="Otillar R.P."/>
            <person name="Terry A.Y."/>
            <person name="Boore J.L."/>
            <person name="Grigoriev I.V."/>
            <person name="Lindberg D.R."/>
            <person name="Seaver E.C."/>
            <person name="Weisblat D.A."/>
            <person name="Putnam N.H."/>
            <person name="Rokhsar D.S."/>
        </authorList>
    </citation>
    <scope>NUCLEOTIDE SEQUENCE</scope>
</reference>
<dbReference type="KEGG" id="hro:HELRODRAFT_192162"/>
<feature type="transmembrane region" description="Helical" evidence="1">
    <location>
        <begin position="65"/>
        <end position="83"/>
    </location>
</feature>
<name>T1FTN1_HELRO</name>
<dbReference type="CTD" id="20212178"/>
<keyword evidence="2" id="KW-0732">Signal</keyword>
<evidence type="ECO:0000259" key="3">
    <source>
        <dbReference type="Pfam" id="PF23571"/>
    </source>
</evidence>
<dbReference type="Pfam" id="PF03321">
    <property type="entry name" value="GH3"/>
    <property type="match status" value="2"/>
</dbReference>
<dbReference type="GO" id="GO:0005737">
    <property type="term" value="C:cytoplasm"/>
    <property type="evidence" value="ECO:0000318"/>
    <property type="project" value="GO_Central"/>
</dbReference>
<dbReference type="RefSeq" id="XP_009019145.1">
    <property type="nucleotide sequence ID" value="XM_009020897.1"/>
</dbReference>
<keyword evidence="1" id="KW-1133">Transmembrane helix</keyword>
<evidence type="ECO:0000313" key="6">
    <source>
        <dbReference type="EnsemblMetazoa" id="HelroP192162"/>
    </source>
</evidence>
<dbReference type="AlphaFoldDB" id="T1FTN1"/>
<evidence type="ECO:0000313" key="7">
    <source>
        <dbReference type="Proteomes" id="UP000015101"/>
    </source>
</evidence>
<proteinExistence type="predicted"/>
<protein>
    <recommendedName>
        <fullName evidence="8">GH3 domain-containing protein</fullName>
    </recommendedName>
</protein>
<feature type="transmembrane region" description="Helical" evidence="1">
    <location>
        <begin position="32"/>
        <end position="53"/>
    </location>
</feature>
<dbReference type="InParanoid" id="T1FTN1"/>
<dbReference type="EMBL" id="AMQM01004907">
    <property type="status" value="NOT_ANNOTATED_CDS"/>
    <property type="molecule type" value="Genomic_DNA"/>
</dbReference>
<evidence type="ECO:0000256" key="2">
    <source>
        <dbReference type="SAM" id="SignalP"/>
    </source>
</evidence>
<dbReference type="Pfam" id="PF23572">
    <property type="entry name" value="GH3_C"/>
    <property type="match status" value="1"/>
</dbReference>
<feature type="signal peptide" evidence="2">
    <location>
        <begin position="1"/>
        <end position="20"/>
    </location>
</feature>
<keyword evidence="1" id="KW-0472">Membrane</keyword>
<dbReference type="PANTHER" id="PTHR31901:SF9">
    <property type="entry name" value="GH3 DOMAIN-CONTAINING PROTEIN"/>
    <property type="match status" value="1"/>
</dbReference>
<gene>
    <name evidence="6" type="primary">20212178</name>
    <name evidence="5" type="ORF">HELRODRAFT_192162</name>
</gene>
<dbReference type="eggNOG" id="ENOG502QPMW">
    <property type="taxonomic scope" value="Eukaryota"/>
</dbReference>
<dbReference type="PANTHER" id="PTHR31901">
    <property type="entry name" value="GH3 DOMAIN-CONTAINING PROTEIN"/>
    <property type="match status" value="1"/>
</dbReference>
<dbReference type="EMBL" id="KB096716">
    <property type="protein sequence ID" value="ESO02931.1"/>
    <property type="molecule type" value="Genomic_DNA"/>
</dbReference>
<dbReference type="OrthoDB" id="10004661at2759"/>
<dbReference type="InterPro" id="IPR004993">
    <property type="entry name" value="GH3"/>
</dbReference>
<reference evidence="7" key="1">
    <citation type="submission" date="2012-12" db="EMBL/GenBank/DDBJ databases">
        <authorList>
            <person name="Hellsten U."/>
            <person name="Grimwood J."/>
            <person name="Chapman J.A."/>
            <person name="Shapiro H."/>
            <person name="Aerts A."/>
            <person name="Otillar R.P."/>
            <person name="Terry A.Y."/>
            <person name="Boore J.L."/>
            <person name="Simakov O."/>
            <person name="Marletaz F."/>
            <person name="Cho S.-J."/>
            <person name="Edsinger-Gonzales E."/>
            <person name="Havlak P."/>
            <person name="Kuo D.-H."/>
            <person name="Larsson T."/>
            <person name="Lv J."/>
            <person name="Arendt D."/>
            <person name="Savage R."/>
            <person name="Osoegawa K."/>
            <person name="de Jong P."/>
            <person name="Lindberg D.R."/>
            <person name="Seaver E.C."/>
            <person name="Weisblat D.A."/>
            <person name="Putnam N.H."/>
            <person name="Grigoriev I.V."/>
            <person name="Rokhsar D.S."/>
        </authorList>
    </citation>
    <scope>NUCLEOTIDE SEQUENCE</scope>
</reference>
<evidence type="ECO:0000313" key="5">
    <source>
        <dbReference type="EMBL" id="ESO02931.1"/>
    </source>
</evidence>
<organism evidence="6 7">
    <name type="scientific">Helobdella robusta</name>
    <name type="common">Californian leech</name>
    <dbReference type="NCBI Taxonomy" id="6412"/>
    <lineage>
        <taxon>Eukaryota</taxon>
        <taxon>Metazoa</taxon>
        <taxon>Spiralia</taxon>
        <taxon>Lophotrochozoa</taxon>
        <taxon>Annelida</taxon>
        <taxon>Clitellata</taxon>
        <taxon>Hirudinea</taxon>
        <taxon>Rhynchobdellida</taxon>
        <taxon>Glossiphoniidae</taxon>
        <taxon>Helobdella</taxon>
    </lineage>
</organism>